<reference evidence="2" key="2">
    <citation type="submission" date="2021-08" db="EMBL/GenBank/DDBJ databases">
        <authorList>
            <person name="Tani A."/>
            <person name="Ola A."/>
            <person name="Ogura Y."/>
            <person name="Katsura K."/>
            <person name="Hayashi T."/>
        </authorList>
    </citation>
    <scope>NUCLEOTIDE SEQUENCE</scope>
    <source>
        <strain evidence="2">DSM 17168</strain>
    </source>
</reference>
<feature type="compositionally biased region" description="Basic and acidic residues" evidence="1">
    <location>
        <begin position="169"/>
        <end position="186"/>
    </location>
</feature>
<protein>
    <recommendedName>
        <fullName evidence="4">Transposase putative helix-turn-helix domain-containing protein</fullName>
    </recommendedName>
</protein>
<dbReference type="EMBL" id="BPQQ01000121">
    <property type="protein sequence ID" value="GJE04435.1"/>
    <property type="molecule type" value="Genomic_DNA"/>
</dbReference>
<gene>
    <name evidence="2" type="ORF">GMJLKIPL_6399</name>
</gene>
<reference evidence="2" key="1">
    <citation type="journal article" date="2021" name="Front. Microbiol.">
        <title>Comprehensive Comparative Genomics and Phenotyping of Methylobacterium Species.</title>
        <authorList>
            <person name="Alessa O."/>
            <person name="Ogura Y."/>
            <person name="Fujitani Y."/>
            <person name="Takami H."/>
            <person name="Hayashi T."/>
            <person name="Sahin N."/>
            <person name="Tani A."/>
        </authorList>
    </citation>
    <scope>NUCLEOTIDE SEQUENCE</scope>
    <source>
        <strain evidence="2">DSM 17168</strain>
    </source>
</reference>
<evidence type="ECO:0000313" key="2">
    <source>
        <dbReference type="EMBL" id="GJE04435.1"/>
    </source>
</evidence>
<evidence type="ECO:0000313" key="3">
    <source>
        <dbReference type="Proteomes" id="UP001055153"/>
    </source>
</evidence>
<evidence type="ECO:0008006" key="4">
    <source>
        <dbReference type="Google" id="ProtNLM"/>
    </source>
</evidence>
<evidence type="ECO:0000256" key="1">
    <source>
        <dbReference type="SAM" id="MobiDB-lite"/>
    </source>
</evidence>
<sequence length="208" mass="23397">MPARPLERTGRTKTRQVRSCKDRLRPNRAQTALLDARLRDFCGLYNACLQQRVEAYRRRGISRRYAQQAAELKACRTADPDGLARWSFSALQQVLRRLDQTFTAFLKRVHGFPRHRACARHHAATLRVGDGLSVKKDRRIGVVGVPGGIKAVWHRDLPPDAKLATPARNEPDLPRVRDDQGQDARRSSTCLRLRARAGSRRGGGDGCA</sequence>
<proteinExistence type="predicted"/>
<dbReference type="Proteomes" id="UP001055153">
    <property type="component" value="Unassembled WGS sequence"/>
</dbReference>
<feature type="region of interest" description="Disordered" evidence="1">
    <location>
        <begin position="160"/>
        <end position="208"/>
    </location>
</feature>
<organism evidence="2 3">
    <name type="scientific">Methylobacterium isbiliense</name>
    <dbReference type="NCBI Taxonomy" id="315478"/>
    <lineage>
        <taxon>Bacteria</taxon>
        <taxon>Pseudomonadati</taxon>
        <taxon>Pseudomonadota</taxon>
        <taxon>Alphaproteobacteria</taxon>
        <taxon>Hyphomicrobiales</taxon>
        <taxon>Methylobacteriaceae</taxon>
        <taxon>Methylobacterium</taxon>
    </lineage>
</organism>
<comment type="caution">
    <text evidence="2">The sequence shown here is derived from an EMBL/GenBank/DDBJ whole genome shotgun (WGS) entry which is preliminary data.</text>
</comment>
<name>A0ABQ4SPK9_9HYPH</name>
<keyword evidence="3" id="KW-1185">Reference proteome</keyword>
<accession>A0ABQ4SPK9</accession>